<evidence type="ECO:0000313" key="2">
    <source>
        <dbReference type="EMBL" id="TDC34994.1"/>
    </source>
</evidence>
<feature type="transmembrane region" description="Helical" evidence="1">
    <location>
        <begin position="12"/>
        <end position="33"/>
    </location>
</feature>
<comment type="caution">
    <text evidence="2">The sequence shown here is derived from an EMBL/GenBank/DDBJ whole genome shotgun (WGS) entry which is preliminary data.</text>
</comment>
<dbReference type="Proteomes" id="UP000295075">
    <property type="component" value="Unassembled WGS sequence"/>
</dbReference>
<proteinExistence type="predicted"/>
<dbReference type="AlphaFoldDB" id="A0A4R4QHA4"/>
<feature type="transmembrane region" description="Helical" evidence="1">
    <location>
        <begin position="45"/>
        <end position="66"/>
    </location>
</feature>
<organism evidence="2 3">
    <name type="scientific">Kribbella albertanoniae</name>
    <dbReference type="NCBI Taxonomy" id="1266829"/>
    <lineage>
        <taxon>Bacteria</taxon>
        <taxon>Bacillati</taxon>
        <taxon>Actinomycetota</taxon>
        <taxon>Actinomycetes</taxon>
        <taxon>Propionibacteriales</taxon>
        <taxon>Kribbellaceae</taxon>
        <taxon>Kribbella</taxon>
    </lineage>
</organism>
<keyword evidence="1" id="KW-0472">Membrane</keyword>
<keyword evidence="1" id="KW-1133">Transmembrane helix</keyword>
<dbReference type="OrthoDB" id="10012651at2"/>
<dbReference type="RefSeq" id="WP_132400888.1">
    <property type="nucleotide sequence ID" value="NZ_SMKA01000004.1"/>
</dbReference>
<feature type="transmembrane region" description="Helical" evidence="1">
    <location>
        <begin position="78"/>
        <end position="100"/>
    </location>
</feature>
<reference evidence="2 3" key="1">
    <citation type="submission" date="2019-03" db="EMBL/GenBank/DDBJ databases">
        <title>Draft genome sequences of novel Actinobacteria.</title>
        <authorList>
            <person name="Sahin N."/>
            <person name="Ay H."/>
            <person name="Saygin H."/>
        </authorList>
    </citation>
    <scope>NUCLEOTIDE SEQUENCE [LARGE SCALE GENOMIC DNA]</scope>
    <source>
        <strain evidence="2 3">JCM 30547</strain>
    </source>
</reference>
<keyword evidence="3" id="KW-1185">Reference proteome</keyword>
<evidence type="ECO:0000256" key="1">
    <source>
        <dbReference type="SAM" id="Phobius"/>
    </source>
</evidence>
<keyword evidence="1" id="KW-0812">Transmembrane</keyword>
<name>A0A4R4QHA4_9ACTN</name>
<evidence type="ECO:0000313" key="3">
    <source>
        <dbReference type="Proteomes" id="UP000295075"/>
    </source>
</evidence>
<accession>A0A4R4QHA4</accession>
<gene>
    <name evidence="2" type="ORF">E1261_02095</name>
</gene>
<protein>
    <submittedName>
        <fullName evidence="2">Uncharacterized protein</fullName>
    </submittedName>
</protein>
<sequence length="250" mass="28420">MPPPDFWTTSAQTMPVLALALVVEARVIIRGWIPGRDRFFKSLQGFLWSFSLLSYAFAVPACFRALAEEAVWSGWPLVIELGIQVGITTLVVAPALELLVRANARTVARMSPSNLKIHWLAALSRIQFTPKVRRLRRKMRPLHEWCTTTLAKFDTWEAALLQREESQIREVQLNKIRELRPIISKLNEQASGRMRELDETVKTFQTNMSDYRSRRLVLLAAAERSLESWAMAQKAVPTGELLDATPPSSH</sequence>
<dbReference type="EMBL" id="SMKA01000004">
    <property type="protein sequence ID" value="TDC34994.1"/>
    <property type="molecule type" value="Genomic_DNA"/>
</dbReference>